<gene>
    <name evidence="1" type="ORF">GW7_12046</name>
</gene>
<organism evidence="1 2">
    <name type="scientific">Heterocephalus glaber</name>
    <name type="common">Naked mole rat</name>
    <dbReference type="NCBI Taxonomy" id="10181"/>
    <lineage>
        <taxon>Eukaryota</taxon>
        <taxon>Metazoa</taxon>
        <taxon>Chordata</taxon>
        <taxon>Craniata</taxon>
        <taxon>Vertebrata</taxon>
        <taxon>Euteleostomi</taxon>
        <taxon>Mammalia</taxon>
        <taxon>Eutheria</taxon>
        <taxon>Euarchontoglires</taxon>
        <taxon>Glires</taxon>
        <taxon>Rodentia</taxon>
        <taxon>Hystricomorpha</taxon>
        <taxon>Bathyergidae</taxon>
        <taxon>Heterocephalus</taxon>
    </lineage>
</organism>
<dbReference type="Proteomes" id="UP000006813">
    <property type="component" value="Unassembled WGS sequence"/>
</dbReference>
<dbReference type="EMBL" id="JH172627">
    <property type="protein sequence ID" value="EHB14927.1"/>
    <property type="molecule type" value="Genomic_DNA"/>
</dbReference>
<reference evidence="1 2" key="1">
    <citation type="journal article" date="2011" name="Nature">
        <title>Genome sequencing reveals insights into physiology and longevity of the naked mole rat.</title>
        <authorList>
            <person name="Kim E.B."/>
            <person name="Fang X."/>
            <person name="Fushan A.A."/>
            <person name="Huang Z."/>
            <person name="Lobanov A.V."/>
            <person name="Han L."/>
            <person name="Marino S.M."/>
            <person name="Sun X."/>
            <person name="Turanov A.A."/>
            <person name="Yang P."/>
            <person name="Yim S.H."/>
            <person name="Zhao X."/>
            <person name="Kasaikina M.V."/>
            <person name="Stoletzki N."/>
            <person name="Peng C."/>
            <person name="Polak P."/>
            <person name="Xiong Z."/>
            <person name="Kiezun A."/>
            <person name="Zhu Y."/>
            <person name="Chen Y."/>
            <person name="Kryukov G.V."/>
            <person name="Zhang Q."/>
            <person name="Peshkin L."/>
            <person name="Yang L."/>
            <person name="Bronson R.T."/>
            <person name="Buffenstein R."/>
            <person name="Wang B."/>
            <person name="Han C."/>
            <person name="Li Q."/>
            <person name="Chen L."/>
            <person name="Zhao W."/>
            <person name="Sunyaev S.R."/>
            <person name="Park T.J."/>
            <person name="Zhang G."/>
            <person name="Wang J."/>
            <person name="Gladyshev V.N."/>
        </authorList>
    </citation>
    <scope>NUCLEOTIDE SEQUENCE [LARGE SCALE GENOMIC DNA]</scope>
</reference>
<dbReference type="InParanoid" id="G5C066"/>
<accession>G5C066</accession>
<evidence type="ECO:0000313" key="1">
    <source>
        <dbReference type="EMBL" id="EHB14927.1"/>
    </source>
</evidence>
<proteinExistence type="predicted"/>
<evidence type="ECO:0000313" key="2">
    <source>
        <dbReference type="Proteomes" id="UP000006813"/>
    </source>
</evidence>
<dbReference type="AlphaFoldDB" id="G5C066"/>
<sequence length="180" mass="18983">MWEKPRLGLCRSSYLGVPGNSGCSRGGVTVRVPGPAKASYAAEASWSKHGLPELVCRWCGHHAGPLGSSVPDPVVAGCGGAGMEAVQRVGGLTDCPGSRLLMCDYARHAYMSETPGPRPRVHIVLKFGTVNLCRYRPQQCSARSPPQHRLSLGCGEVTGFPVRAPAFPPGMCGSLCIPDQ</sequence>
<protein>
    <submittedName>
        <fullName evidence="1">Uncharacterized protein</fullName>
    </submittedName>
</protein>
<name>G5C066_HETGA</name>